<dbReference type="AlphaFoldDB" id="A0A834GP30"/>
<protein>
    <submittedName>
        <fullName evidence="1">Uncharacterized protein</fullName>
    </submittedName>
</protein>
<gene>
    <name evidence="1" type="ORF">RHSIM_Rhsim08G0127200</name>
</gene>
<proteinExistence type="predicted"/>
<sequence length="107" mass="12408">MKTRPSQEDQVRMVVRNLLPQYLKHLYPQTIYAFKCHYAMGMQIKDGLNQGPLDKAEVSHKMKTSTNPNNDSDINVVRSHFNHKGKRDFVPLIMNLEDVFHILEAKG</sequence>
<dbReference type="Proteomes" id="UP000626092">
    <property type="component" value="Unassembled WGS sequence"/>
</dbReference>
<dbReference type="OrthoDB" id="1750196at2759"/>
<evidence type="ECO:0000313" key="2">
    <source>
        <dbReference type="Proteomes" id="UP000626092"/>
    </source>
</evidence>
<name>A0A834GP30_RHOSS</name>
<organism evidence="1 2">
    <name type="scientific">Rhododendron simsii</name>
    <name type="common">Sims's rhododendron</name>
    <dbReference type="NCBI Taxonomy" id="118357"/>
    <lineage>
        <taxon>Eukaryota</taxon>
        <taxon>Viridiplantae</taxon>
        <taxon>Streptophyta</taxon>
        <taxon>Embryophyta</taxon>
        <taxon>Tracheophyta</taxon>
        <taxon>Spermatophyta</taxon>
        <taxon>Magnoliopsida</taxon>
        <taxon>eudicotyledons</taxon>
        <taxon>Gunneridae</taxon>
        <taxon>Pentapetalae</taxon>
        <taxon>asterids</taxon>
        <taxon>Ericales</taxon>
        <taxon>Ericaceae</taxon>
        <taxon>Ericoideae</taxon>
        <taxon>Rhodoreae</taxon>
        <taxon>Rhododendron</taxon>
    </lineage>
</organism>
<comment type="caution">
    <text evidence="1">The sequence shown here is derived from an EMBL/GenBank/DDBJ whole genome shotgun (WGS) entry which is preliminary data.</text>
</comment>
<reference evidence="1" key="1">
    <citation type="submission" date="2019-11" db="EMBL/GenBank/DDBJ databases">
        <authorList>
            <person name="Liu Y."/>
            <person name="Hou J."/>
            <person name="Li T.-Q."/>
            <person name="Guan C.-H."/>
            <person name="Wu X."/>
            <person name="Wu H.-Z."/>
            <person name="Ling F."/>
            <person name="Zhang R."/>
            <person name="Shi X.-G."/>
            <person name="Ren J.-P."/>
            <person name="Chen E.-F."/>
            <person name="Sun J.-M."/>
        </authorList>
    </citation>
    <scope>NUCLEOTIDE SEQUENCE</scope>
    <source>
        <strain evidence="1">Adult_tree_wgs_1</strain>
        <tissue evidence="1">Leaves</tissue>
    </source>
</reference>
<keyword evidence="2" id="KW-1185">Reference proteome</keyword>
<dbReference type="EMBL" id="WJXA01000008">
    <property type="protein sequence ID" value="KAF7136592.1"/>
    <property type="molecule type" value="Genomic_DNA"/>
</dbReference>
<accession>A0A834GP30</accession>
<evidence type="ECO:0000313" key="1">
    <source>
        <dbReference type="EMBL" id="KAF7136592.1"/>
    </source>
</evidence>